<dbReference type="CDD" id="cd07341">
    <property type="entry name" value="M56_BlaR1_MecR1_like"/>
    <property type="match status" value="1"/>
</dbReference>
<dbReference type="Gene3D" id="3.30.2010.10">
    <property type="entry name" value="Metalloproteases ('zincins'), catalytic domain"/>
    <property type="match status" value="1"/>
</dbReference>
<keyword evidence="2" id="KW-0472">Membrane</keyword>
<feature type="transmembrane region" description="Helical" evidence="2">
    <location>
        <begin position="100"/>
        <end position="127"/>
    </location>
</feature>
<dbReference type="InterPro" id="IPR008756">
    <property type="entry name" value="Peptidase_M56"/>
</dbReference>
<proteinExistence type="predicted"/>
<feature type="transmembrane region" description="Helical" evidence="2">
    <location>
        <begin position="213"/>
        <end position="236"/>
    </location>
</feature>
<evidence type="ECO:0000256" key="1">
    <source>
        <dbReference type="SAM" id="MobiDB-lite"/>
    </source>
</evidence>
<dbReference type="InterPro" id="IPR052173">
    <property type="entry name" value="Beta-lactam_resp_regulator"/>
</dbReference>
<keyword evidence="5" id="KW-1185">Reference proteome</keyword>
<feature type="compositionally biased region" description="Basic and acidic residues" evidence="1">
    <location>
        <begin position="55"/>
        <end position="64"/>
    </location>
</feature>
<dbReference type="Proteomes" id="UP001056500">
    <property type="component" value="Chromosome"/>
</dbReference>
<name>A0ABY4WHK9_9BACL</name>
<evidence type="ECO:0000256" key="2">
    <source>
        <dbReference type="SAM" id="Phobius"/>
    </source>
</evidence>
<feature type="region of interest" description="Disordered" evidence="1">
    <location>
        <begin position="51"/>
        <end position="78"/>
    </location>
</feature>
<gene>
    <name evidence="4" type="ORF">NDK47_04375</name>
</gene>
<evidence type="ECO:0000259" key="3">
    <source>
        <dbReference type="Pfam" id="PF05569"/>
    </source>
</evidence>
<evidence type="ECO:0000313" key="4">
    <source>
        <dbReference type="EMBL" id="USG66543.1"/>
    </source>
</evidence>
<sequence length="289" mass="33235">MNLSARLQHALWLIVLVRLLLPDFPSSPASIFNVATHIKNAVSMIHVEGNSPSHDIPRNSEENKIPQNDHTITPEKNHAQPETIELWDEKQALYSSQVRYAFGVQIVSAIWLAGAVAFITSFLSYLFRMRKRRRTLTPVTDPRILSVMEECQRKFGIKKPISLYTGDYAKSPFISGLIHPWIFMPEAVAKELPPSQLLHILSHELAHFKRKDMWWNTLSSFVLMIHWMNPIVWISMKRMKTSREIACDACVKEVLGEHEATPYGLTMIDFLKRFAFYKIGLAISCFSEK</sequence>
<accession>A0ABY4WHK9</accession>
<evidence type="ECO:0000313" key="5">
    <source>
        <dbReference type="Proteomes" id="UP001056500"/>
    </source>
</evidence>
<dbReference type="EMBL" id="CP098755">
    <property type="protein sequence ID" value="USG66543.1"/>
    <property type="molecule type" value="Genomic_DNA"/>
</dbReference>
<dbReference type="RefSeq" id="WP_251873652.1">
    <property type="nucleotide sequence ID" value="NZ_CP098755.1"/>
</dbReference>
<feature type="domain" description="Peptidase M56" evidence="3">
    <location>
        <begin position="3"/>
        <end position="271"/>
    </location>
</feature>
<dbReference type="PANTHER" id="PTHR34978">
    <property type="entry name" value="POSSIBLE SENSOR-TRANSDUCER PROTEIN BLAR"/>
    <property type="match status" value="1"/>
</dbReference>
<reference evidence="4" key="1">
    <citation type="submission" date="2022-06" db="EMBL/GenBank/DDBJ databases">
        <title>Genome sequencing of Brevibacillus sp. BB3-R1.</title>
        <authorList>
            <person name="Heo J."/>
            <person name="Lee D."/>
            <person name="Won M."/>
            <person name="Han B.-H."/>
            <person name="Hong S.-B."/>
            <person name="Kwon S.-W."/>
        </authorList>
    </citation>
    <scope>NUCLEOTIDE SEQUENCE</scope>
    <source>
        <strain evidence="4">BB3-R1</strain>
    </source>
</reference>
<organism evidence="4 5">
    <name type="scientific">Brevibacillus ruminantium</name>
    <dbReference type="NCBI Taxonomy" id="2950604"/>
    <lineage>
        <taxon>Bacteria</taxon>
        <taxon>Bacillati</taxon>
        <taxon>Bacillota</taxon>
        <taxon>Bacilli</taxon>
        <taxon>Bacillales</taxon>
        <taxon>Paenibacillaceae</taxon>
        <taxon>Brevibacillus</taxon>
    </lineage>
</organism>
<keyword evidence="2" id="KW-1133">Transmembrane helix</keyword>
<keyword evidence="2" id="KW-0812">Transmembrane</keyword>
<protein>
    <submittedName>
        <fullName evidence="4">M56 family metallopeptidase</fullName>
    </submittedName>
</protein>
<dbReference type="PANTHER" id="PTHR34978:SF3">
    <property type="entry name" value="SLR0241 PROTEIN"/>
    <property type="match status" value="1"/>
</dbReference>
<dbReference type="Pfam" id="PF05569">
    <property type="entry name" value="Peptidase_M56"/>
    <property type="match status" value="1"/>
</dbReference>